<dbReference type="GO" id="GO:0016853">
    <property type="term" value="F:isomerase activity"/>
    <property type="evidence" value="ECO:0007669"/>
    <property type="project" value="UniProtKB-KW"/>
</dbReference>
<gene>
    <name evidence="2" type="ORF">SAMN04488561_0591</name>
</gene>
<evidence type="ECO:0000313" key="3">
    <source>
        <dbReference type="Proteomes" id="UP000181980"/>
    </source>
</evidence>
<protein>
    <submittedName>
        <fullName evidence="2">Mycothiol maleylpyruvate isomerase N-terminal domain-containing protein</fullName>
    </submittedName>
</protein>
<dbReference type="InterPro" id="IPR024344">
    <property type="entry name" value="MDMPI_metal-binding"/>
</dbReference>
<dbReference type="OrthoDB" id="3213216at2"/>
<dbReference type="GO" id="GO:0046872">
    <property type="term" value="F:metal ion binding"/>
    <property type="evidence" value="ECO:0007669"/>
    <property type="project" value="InterPro"/>
</dbReference>
<dbReference type="EMBL" id="FNUC01000003">
    <property type="protein sequence ID" value="SEE16656.1"/>
    <property type="molecule type" value="Genomic_DNA"/>
</dbReference>
<dbReference type="AlphaFoldDB" id="A0A1H5GLK3"/>
<dbReference type="Proteomes" id="UP000181980">
    <property type="component" value="Unassembled WGS sequence"/>
</dbReference>
<accession>A0A1H5GLK3</accession>
<name>A0A1H5GLK3_9ACTN</name>
<keyword evidence="3" id="KW-1185">Reference proteome</keyword>
<organism evidence="2 3">
    <name type="scientific">Jiangella alba</name>
    <dbReference type="NCBI Taxonomy" id="561176"/>
    <lineage>
        <taxon>Bacteria</taxon>
        <taxon>Bacillati</taxon>
        <taxon>Actinomycetota</taxon>
        <taxon>Actinomycetes</taxon>
        <taxon>Jiangellales</taxon>
        <taxon>Jiangellaceae</taxon>
        <taxon>Jiangella</taxon>
    </lineage>
</organism>
<dbReference type="Pfam" id="PF11716">
    <property type="entry name" value="MDMPI_N"/>
    <property type="match status" value="1"/>
</dbReference>
<dbReference type="Gene3D" id="1.20.120.450">
    <property type="entry name" value="dinb family like domain"/>
    <property type="match status" value="1"/>
</dbReference>
<keyword evidence="2" id="KW-0413">Isomerase</keyword>
<reference evidence="3" key="1">
    <citation type="submission" date="2016-10" db="EMBL/GenBank/DDBJ databases">
        <authorList>
            <person name="Varghese N."/>
            <person name="Submissions S."/>
        </authorList>
    </citation>
    <scope>NUCLEOTIDE SEQUENCE [LARGE SCALE GENOMIC DNA]</scope>
    <source>
        <strain evidence="3">DSM 45237</strain>
    </source>
</reference>
<proteinExistence type="predicted"/>
<evidence type="ECO:0000313" key="2">
    <source>
        <dbReference type="EMBL" id="SEE16656.1"/>
    </source>
</evidence>
<evidence type="ECO:0000259" key="1">
    <source>
        <dbReference type="Pfam" id="PF11716"/>
    </source>
</evidence>
<keyword evidence="2" id="KW-0670">Pyruvate</keyword>
<dbReference type="RefSeq" id="WP_069110572.1">
    <property type="nucleotide sequence ID" value="NZ_FNUC01000003.1"/>
</dbReference>
<feature type="domain" description="Mycothiol-dependent maleylpyruvate isomerase metal-binding" evidence="1">
    <location>
        <begin position="10"/>
        <end position="159"/>
    </location>
</feature>
<dbReference type="STRING" id="561176.SAMN04488561_0591"/>
<dbReference type="SUPFAM" id="SSF109854">
    <property type="entry name" value="DinB/YfiT-like putative metalloenzymes"/>
    <property type="match status" value="1"/>
</dbReference>
<dbReference type="InterPro" id="IPR034660">
    <property type="entry name" value="DinB/YfiT-like"/>
</dbReference>
<sequence length="211" mass="21675">MTTVRQAYLDAAGAALTLLGDPAVAARWDEPSALEAFTVGGLAGHLAGQVLGVPDVLATPVPDDEPAALLDHYLRSTWIGADVDAATNVAIRAVGDANAAGGPEALVEQTAAALATLRATLSAEPAGRLVHLTGRWSLTLDDYLTTRLLEIAVHDDDLAVSVGVDTPELPDAVLTPVFALLTTLSARKHGAPAVLRALARAERAPSDISAI</sequence>